<comment type="caution">
    <text evidence="4">The sequence shown here is derived from an EMBL/GenBank/DDBJ whole genome shotgun (WGS) entry which is preliminary data.</text>
</comment>
<dbReference type="SUPFAM" id="SSF56317">
    <property type="entry name" value="Carbon-nitrogen hydrolase"/>
    <property type="match status" value="1"/>
</dbReference>
<organism evidence="4 5">
    <name type="scientific">Thalassobacillus devorans</name>
    <dbReference type="NCBI Taxonomy" id="279813"/>
    <lineage>
        <taxon>Bacteria</taxon>
        <taxon>Bacillati</taxon>
        <taxon>Bacillota</taxon>
        <taxon>Bacilli</taxon>
        <taxon>Bacillales</taxon>
        <taxon>Bacillaceae</taxon>
        <taxon>Thalassobacillus</taxon>
    </lineage>
</organism>
<dbReference type="PANTHER" id="PTHR43674:SF2">
    <property type="entry name" value="BETA-UREIDOPROPIONASE"/>
    <property type="match status" value="1"/>
</dbReference>
<evidence type="ECO:0000259" key="3">
    <source>
        <dbReference type="PROSITE" id="PS50263"/>
    </source>
</evidence>
<dbReference type="PANTHER" id="PTHR43674">
    <property type="entry name" value="NITRILASE C965.09-RELATED"/>
    <property type="match status" value="1"/>
</dbReference>
<evidence type="ECO:0000313" key="4">
    <source>
        <dbReference type="EMBL" id="GGC89623.1"/>
    </source>
</evidence>
<dbReference type="Gene3D" id="3.60.110.10">
    <property type="entry name" value="Carbon-nitrogen hydrolase"/>
    <property type="match status" value="1"/>
</dbReference>
<keyword evidence="5" id="KW-1185">Reference proteome</keyword>
<dbReference type="InterPro" id="IPR050345">
    <property type="entry name" value="Aliph_Amidase/BUP"/>
</dbReference>
<sequence length="290" mass="32139">MTLGNVAIGQITPVTGQKNKNLVKMKQHIIQASQKHVGLVVFPELALTGYNCGDDFFEVAEQIPGEATHFFTKLAEEYNMYIIWGMPEKSLNGILYNAAVLVGPEGYIGKWRKNTLPGHATDKTGPGAFPDRRYFKAGEGLPVFDTKIGKIGVLICYDIFFPELARMLTLQGADILVGISGSPTFEKEIFEPIIKVRAMENTVNIVYTNLVGIEGETEYWGGGCIIGAGEKDTKVPGSPLVCKAPYDEEGITIGKLDVQEYNKIRPYFPVLRDLTTRMYEQLGELHRKIT</sequence>
<dbReference type="PROSITE" id="PS01227">
    <property type="entry name" value="UPF0012"/>
    <property type="match status" value="1"/>
</dbReference>
<name>A0ABQ1P631_9BACI</name>
<protein>
    <submittedName>
        <fullName evidence="4">Apolipoprotein N-acyltransferase</fullName>
    </submittedName>
</protein>
<keyword evidence="2" id="KW-0378">Hydrolase</keyword>
<proteinExistence type="inferred from homology"/>
<accession>A0ABQ1P631</accession>
<dbReference type="Pfam" id="PF00795">
    <property type="entry name" value="CN_hydrolase"/>
    <property type="match status" value="1"/>
</dbReference>
<dbReference type="InterPro" id="IPR003010">
    <property type="entry name" value="C-N_Hydrolase"/>
</dbReference>
<evidence type="ECO:0000256" key="1">
    <source>
        <dbReference type="ARBA" id="ARBA00010613"/>
    </source>
</evidence>
<evidence type="ECO:0000313" key="5">
    <source>
        <dbReference type="Proteomes" id="UP000619534"/>
    </source>
</evidence>
<gene>
    <name evidence="4" type="ORF">GCM10007216_20460</name>
</gene>
<dbReference type="Proteomes" id="UP000619534">
    <property type="component" value="Unassembled WGS sequence"/>
</dbReference>
<dbReference type="PROSITE" id="PS50263">
    <property type="entry name" value="CN_HYDROLASE"/>
    <property type="match status" value="1"/>
</dbReference>
<dbReference type="InterPro" id="IPR036526">
    <property type="entry name" value="C-N_Hydrolase_sf"/>
</dbReference>
<dbReference type="EMBL" id="BMCJ01000003">
    <property type="protein sequence ID" value="GGC89623.1"/>
    <property type="molecule type" value="Genomic_DNA"/>
</dbReference>
<feature type="domain" description="CN hydrolase" evidence="3">
    <location>
        <begin position="4"/>
        <end position="258"/>
    </location>
</feature>
<dbReference type="CDD" id="cd07197">
    <property type="entry name" value="nitrilase"/>
    <property type="match status" value="1"/>
</dbReference>
<comment type="similarity">
    <text evidence="1">Belongs to the carbon-nitrogen hydrolase superfamily. NIT1/NIT2 family.</text>
</comment>
<reference evidence="5" key="1">
    <citation type="journal article" date="2019" name="Int. J. Syst. Evol. Microbiol.">
        <title>The Global Catalogue of Microorganisms (GCM) 10K type strain sequencing project: providing services to taxonomists for standard genome sequencing and annotation.</title>
        <authorList>
            <consortium name="The Broad Institute Genomics Platform"/>
            <consortium name="The Broad Institute Genome Sequencing Center for Infectious Disease"/>
            <person name="Wu L."/>
            <person name="Ma J."/>
        </authorList>
    </citation>
    <scope>NUCLEOTIDE SEQUENCE [LARGE SCALE GENOMIC DNA]</scope>
    <source>
        <strain evidence="5">CCM 7282</strain>
    </source>
</reference>
<dbReference type="InterPro" id="IPR001110">
    <property type="entry name" value="UPF0012_CS"/>
</dbReference>
<evidence type="ECO:0000256" key="2">
    <source>
        <dbReference type="ARBA" id="ARBA00022801"/>
    </source>
</evidence>